<dbReference type="Proteomes" id="UP000664654">
    <property type="component" value="Unassembled WGS sequence"/>
</dbReference>
<organism evidence="2 3">
    <name type="scientific">Bowmanella dokdonensis</name>
    <dbReference type="NCBI Taxonomy" id="751969"/>
    <lineage>
        <taxon>Bacteria</taxon>
        <taxon>Pseudomonadati</taxon>
        <taxon>Pseudomonadota</taxon>
        <taxon>Gammaproteobacteria</taxon>
        <taxon>Alteromonadales</taxon>
        <taxon>Alteromonadaceae</taxon>
        <taxon>Bowmanella</taxon>
    </lineage>
</organism>
<dbReference type="RefSeq" id="WP_206574976.1">
    <property type="nucleotide sequence ID" value="NZ_JAFKCV010000011.1"/>
</dbReference>
<proteinExistence type="predicted"/>
<sequence>MNNQKPLSSKKPPVPNEDHQLIEDWIANAKPALNPVVSELDKLIVQELKNPRYAIKWGKAYYGSTQSGWCIELVAYDVSVNVVFLNGDQLDDPPELGNETRYVKIRNPEEAKSAQIAEWIKQSCQLSGWAW</sequence>
<feature type="domain" description="YdhG-like" evidence="1">
    <location>
        <begin position="36"/>
        <end position="123"/>
    </location>
</feature>
<evidence type="ECO:0000313" key="3">
    <source>
        <dbReference type="Proteomes" id="UP000664654"/>
    </source>
</evidence>
<gene>
    <name evidence="2" type="ORF">J0A66_16625</name>
</gene>
<comment type="caution">
    <text evidence="2">The sequence shown here is derived from an EMBL/GenBank/DDBJ whole genome shotgun (WGS) entry which is preliminary data.</text>
</comment>
<dbReference type="AlphaFoldDB" id="A0A939DQ17"/>
<evidence type="ECO:0000313" key="2">
    <source>
        <dbReference type="EMBL" id="MBN7826863.1"/>
    </source>
</evidence>
<reference evidence="2" key="1">
    <citation type="submission" date="2021-03" db="EMBL/GenBank/DDBJ databases">
        <title>novel species isolated from a fishpond in China.</title>
        <authorList>
            <person name="Lu H."/>
            <person name="Cai Z."/>
        </authorList>
    </citation>
    <scope>NUCLEOTIDE SEQUENCE</scope>
    <source>
        <strain evidence="2">JCM 30855</strain>
    </source>
</reference>
<evidence type="ECO:0000259" key="1">
    <source>
        <dbReference type="Pfam" id="PF08818"/>
    </source>
</evidence>
<keyword evidence="3" id="KW-1185">Reference proteome</keyword>
<accession>A0A939DQ17</accession>
<name>A0A939DQ17_9ALTE</name>
<dbReference type="SUPFAM" id="SSF159888">
    <property type="entry name" value="YdhG-like"/>
    <property type="match status" value="1"/>
</dbReference>
<dbReference type="Pfam" id="PF08818">
    <property type="entry name" value="DUF1801"/>
    <property type="match status" value="1"/>
</dbReference>
<dbReference type="InterPro" id="IPR014922">
    <property type="entry name" value="YdhG-like"/>
</dbReference>
<dbReference type="EMBL" id="JAFKCV010000011">
    <property type="protein sequence ID" value="MBN7826863.1"/>
    <property type="molecule type" value="Genomic_DNA"/>
</dbReference>
<protein>
    <submittedName>
        <fullName evidence="2">DUF1801 domain-containing protein</fullName>
    </submittedName>
</protein>